<reference evidence="2 3" key="1">
    <citation type="journal article" date="2007" name="Genome Res.">
        <title>Genome characteristics of facultatively symbiotic Frankia sp. strains reflect host range and host plant biogeography.</title>
        <authorList>
            <person name="Normand P."/>
            <person name="Lapierre P."/>
            <person name="Tisa L.S."/>
            <person name="Gogarten J.P."/>
            <person name="Alloisio N."/>
            <person name="Bagnarol E."/>
            <person name="Bassi C.A."/>
            <person name="Berry A.M."/>
            <person name="Bickhart D.M."/>
            <person name="Choisne N."/>
            <person name="Couloux A."/>
            <person name="Cournoyer B."/>
            <person name="Cruveiller S."/>
            <person name="Daubin V."/>
            <person name="Demange N."/>
            <person name="Francino M.P."/>
            <person name="Goltsman E."/>
            <person name="Huang Y."/>
            <person name="Kopp O.R."/>
            <person name="Labarre L."/>
            <person name="Lapidus A."/>
            <person name="Lavire C."/>
            <person name="Marechal J."/>
            <person name="Martinez M."/>
            <person name="Mastronunzio J.E."/>
            <person name="Mullin B.C."/>
            <person name="Niemann J."/>
            <person name="Pujic P."/>
            <person name="Rawnsley T."/>
            <person name="Rouy Z."/>
            <person name="Schenowitz C."/>
            <person name="Sellstedt A."/>
            <person name="Tavares F."/>
            <person name="Tomkins J.P."/>
            <person name="Vallenet D."/>
            <person name="Valverde C."/>
            <person name="Wall L.G."/>
            <person name="Wang Y."/>
            <person name="Medigue C."/>
            <person name="Benson D.R."/>
        </authorList>
    </citation>
    <scope>NUCLEOTIDE SEQUENCE [LARGE SCALE GENOMIC DNA]</scope>
    <source>
        <strain evidence="3">DSM 45986 / CECT 9034 / ACN14a</strain>
    </source>
</reference>
<evidence type="ECO:0000256" key="1">
    <source>
        <dbReference type="SAM" id="MobiDB-lite"/>
    </source>
</evidence>
<name>Q0RU25_FRAAA</name>
<dbReference type="EMBL" id="CT573213">
    <property type="protein sequence ID" value="CAJ58919.1"/>
    <property type="molecule type" value="Genomic_DNA"/>
</dbReference>
<dbReference type="KEGG" id="fal:FRAAL0242"/>
<evidence type="ECO:0008006" key="4">
    <source>
        <dbReference type="Google" id="ProtNLM"/>
    </source>
</evidence>
<accession>Q0RU25</accession>
<feature type="region of interest" description="Disordered" evidence="1">
    <location>
        <begin position="152"/>
        <end position="185"/>
    </location>
</feature>
<organism evidence="2 3">
    <name type="scientific">Frankia alni (strain DSM 45986 / CECT 9034 / ACN14a)</name>
    <dbReference type="NCBI Taxonomy" id="326424"/>
    <lineage>
        <taxon>Bacteria</taxon>
        <taxon>Bacillati</taxon>
        <taxon>Actinomycetota</taxon>
        <taxon>Actinomycetes</taxon>
        <taxon>Frankiales</taxon>
        <taxon>Frankiaceae</taxon>
        <taxon>Frankia</taxon>
    </lineage>
</organism>
<dbReference type="Proteomes" id="UP000000657">
    <property type="component" value="Chromosome"/>
</dbReference>
<feature type="compositionally biased region" description="Basic and acidic residues" evidence="1">
    <location>
        <begin position="1"/>
        <end position="17"/>
    </location>
</feature>
<dbReference type="SUPFAM" id="SSF52540">
    <property type="entry name" value="P-loop containing nucleoside triphosphate hydrolases"/>
    <property type="match status" value="1"/>
</dbReference>
<dbReference type="Gene3D" id="3.40.50.300">
    <property type="entry name" value="P-loop containing nucleotide triphosphate hydrolases"/>
    <property type="match status" value="1"/>
</dbReference>
<dbReference type="HOGENOM" id="CLU_051820_2_0_11"/>
<dbReference type="eggNOG" id="COG0714">
    <property type="taxonomic scope" value="Bacteria"/>
</dbReference>
<evidence type="ECO:0000313" key="3">
    <source>
        <dbReference type="Proteomes" id="UP000000657"/>
    </source>
</evidence>
<protein>
    <recommendedName>
        <fullName evidence="4">AAA+ ATPase domain-containing protein</fullName>
    </recommendedName>
</protein>
<evidence type="ECO:0000313" key="2">
    <source>
        <dbReference type="EMBL" id="CAJ58919.1"/>
    </source>
</evidence>
<dbReference type="InterPro" id="IPR027417">
    <property type="entry name" value="P-loop_NTPase"/>
</dbReference>
<sequence length="378" mass="40189">MVDDHRAGGADGARRPDAPPWWLFRGTGEPVDGKLPWPPAPAWRRFPAPAHEGAAPPGDDDAIARHRRAIAALLLGPEQIAAVNVGLLLRRPLLVTGPPGMGGAGLAQLIARELRLGRVLRWTVNSRTTLREGIYDYDVLGVAHSALLERPTEPAGEAGGLSGPRGSVGDHLADRPAAGSPPVPRHIRLGPLATALLPRVRPRVLLVDRFDRCGHDLPDDLLDVIEEGRVVVPELARLPSADGPFRVAVDDPGGHAEVGDGVVACAEFPVMVITSNGERDFSPAFRRRCVAVQLPEPSRDELEALVAAEFGADSRAAALVERFENSRGAGAELTVDHLFDALHLASAGVLDEDAARTLDAVWGRESAGSARRLPGRLL</sequence>
<gene>
    <name evidence="2" type="ordered locus">FRAAL0242</name>
</gene>
<feature type="region of interest" description="Disordered" evidence="1">
    <location>
        <begin position="1"/>
        <end position="22"/>
    </location>
</feature>
<dbReference type="STRING" id="326424.FRAAL0242"/>
<dbReference type="AlphaFoldDB" id="Q0RU25"/>
<proteinExistence type="predicted"/>
<keyword evidence="3" id="KW-1185">Reference proteome</keyword>